<dbReference type="PROSITE" id="PS00061">
    <property type="entry name" value="ADH_SHORT"/>
    <property type="match status" value="1"/>
</dbReference>
<reference evidence="5" key="4">
    <citation type="submission" date="2019-09" db="EMBL/GenBank/DDBJ databases">
        <title>Co-occurence of chitin degradation, pigmentation and bioactivity in marine Pseudoalteromonas.</title>
        <authorList>
            <person name="Sonnenschein E.C."/>
            <person name="Bech P.K."/>
        </authorList>
    </citation>
    <scope>NUCLEOTIDE SEQUENCE</scope>
    <source>
        <strain evidence="5">S2897</strain>
    </source>
</reference>
<evidence type="ECO:0000259" key="3">
    <source>
        <dbReference type="SMART" id="SM00822"/>
    </source>
</evidence>
<dbReference type="PATRIC" id="fig|151081.8.peg.1116"/>
<feature type="domain" description="Ketoreductase" evidence="3">
    <location>
        <begin position="6"/>
        <end position="203"/>
    </location>
</feature>
<dbReference type="PANTHER" id="PTHR43658:SF8">
    <property type="entry name" value="17-BETA-HYDROXYSTEROID DEHYDROGENASE 14-RELATED"/>
    <property type="match status" value="1"/>
</dbReference>
<dbReference type="GeneID" id="58228705"/>
<protein>
    <submittedName>
        <fullName evidence="4">3-ketoacyl-ACP reductase</fullName>
        <ecNumber evidence="4 5">1.1.1.100</ecNumber>
    </submittedName>
    <submittedName>
        <fullName evidence="5">KR domain-containing protein</fullName>
    </submittedName>
</protein>
<dbReference type="SMART" id="SM00822">
    <property type="entry name" value="PKS_KR"/>
    <property type="match status" value="1"/>
</dbReference>
<dbReference type="EMBL" id="JXXZ01000007">
    <property type="protein sequence ID" value="KJY99835.1"/>
    <property type="molecule type" value="Genomic_DNA"/>
</dbReference>
<dbReference type="RefSeq" id="WP_022944548.1">
    <property type="nucleotide sequence ID" value="NZ_CP023396.1"/>
</dbReference>
<evidence type="ECO:0000313" key="6">
    <source>
        <dbReference type="Proteomes" id="UP000033664"/>
    </source>
</evidence>
<dbReference type="PANTHER" id="PTHR43658">
    <property type="entry name" value="SHORT-CHAIN DEHYDROGENASE/REDUCTASE"/>
    <property type="match status" value="1"/>
</dbReference>
<reference evidence="7" key="3">
    <citation type="submission" date="2019-06" db="EMBL/GenBank/DDBJ databases">
        <title>Co-occurence of chitin degradation, pigmentation and bioactivity in marine Pseudoalteromonas.</title>
        <authorList>
            <person name="Sonnenschein E.C."/>
            <person name="Bech P.K."/>
        </authorList>
    </citation>
    <scope>NUCLEOTIDE SEQUENCE [LARGE SCALE GENOMIC DNA]</scope>
    <source>
        <strain evidence="7">S2897</strain>
    </source>
</reference>
<gene>
    <name evidence="4" type="primary">fabG</name>
    <name evidence="5" type="ORF">CWC05_02700</name>
    <name evidence="4" type="ORF">TW72_09405</name>
</gene>
<dbReference type="EC" id="1.1.1.100" evidence="4 5"/>
<dbReference type="Proteomes" id="UP000305874">
    <property type="component" value="Unassembled WGS sequence"/>
</dbReference>
<evidence type="ECO:0000256" key="2">
    <source>
        <dbReference type="ARBA" id="ARBA00023002"/>
    </source>
</evidence>
<proteinExistence type="inferred from homology"/>
<dbReference type="InterPro" id="IPR057326">
    <property type="entry name" value="KR_dom"/>
</dbReference>
<evidence type="ECO:0000313" key="4">
    <source>
        <dbReference type="EMBL" id="KJY99835.1"/>
    </source>
</evidence>
<dbReference type="PRINTS" id="PR00080">
    <property type="entry name" value="SDRFAMILY"/>
</dbReference>
<dbReference type="FunFam" id="3.40.50.720:FF:000173">
    <property type="entry name" value="3-oxoacyl-[acyl-carrier protein] reductase"/>
    <property type="match status" value="1"/>
</dbReference>
<dbReference type="NCBIfam" id="NF006072">
    <property type="entry name" value="PRK08217.1"/>
    <property type="match status" value="1"/>
</dbReference>
<dbReference type="InterPro" id="IPR036291">
    <property type="entry name" value="NAD(P)-bd_dom_sf"/>
</dbReference>
<evidence type="ECO:0000256" key="1">
    <source>
        <dbReference type="ARBA" id="ARBA00006484"/>
    </source>
</evidence>
<accession>A0A0F4PUM8</accession>
<reference evidence="4 6" key="1">
    <citation type="journal article" date="2015" name="BMC Genomics">
        <title>Genome mining reveals unlocked bioactive potential of marine Gram-negative bacteria.</title>
        <authorList>
            <person name="Machado H."/>
            <person name="Sonnenschein E.C."/>
            <person name="Melchiorsen J."/>
            <person name="Gram L."/>
        </authorList>
    </citation>
    <scope>NUCLEOTIDE SEQUENCE [LARGE SCALE GENOMIC DNA]</scope>
    <source>
        <strain evidence="4 6">S3137</strain>
    </source>
</reference>
<comment type="similarity">
    <text evidence="1">Belongs to the short-chain dehydrogenases/reductases (SDR) family.</text>
</comment>
<keyword evidence="2 4" id="KW-0560">Oxidoreductase</keyword>
<evidence type="ECO:0000313" key="5">
    <source>
        <dbReference type="EMBL" id="TMP88360.1"/>
    </source>
</evidence>
<dbReference type="PRINTS" id="PR00081">
    <property type="entry name" value="GDHRDH"/>
</dbReference>
<dbReference type="InterPro" id="IPR020904">
    <property type="entry name" value="Sc_DH/Rdtase_CS"/>
</dbReference>
<evidence type="ECO:0000313" key="7">
    <source>
        <dbReference type="Proteomes" id="UP000305874"/>
    </source>
</evidence>
<dbReference type="Gene3D" id="3.40.50.720">
    <property type="entry name" value="NAD(P)-binding Rossmann-like Domain"/>
    <property type="match status" value="1"/>
</dbReference>
<keyword evidence="6" id="KW-1185">Reference proteome</keyword>
<dbReference type="Pfam" id="PF13561">
    <property type="entry name" value="adh_short_C2"/>
    <property type="match status" value="1"/>
</dbReference>
<dbReference type="eggNOG" id="COG1028">
    <property type="taxonomic scope" value="Bacteria"/>
</dbReference>
<dbReference type="GO" id="GO:0004316">
    <property type="term" value="F:3-oxoacyl-[acyl-carrier-protein] reductase (NADPH) activity"/>
    <property type="evidence" value="ECO:0007669"/>
    <property type="project" value="UniProtKB-EC"/>
</dbReference>
<organism evidence="4 6">
    <name type="scientific">Pseudoalteromonas ruthenica</name>
    <dbReference type="NCBI Taxonomy" id="151081"/>
    <lineage>
        <taxon>Bacteria</taxon>
        <taxon>Pseudomonadati</taxon>
        <taxon>Pseudomonadota</taxon>
        <taxon>Gammaproteobacteria</taxon>
        <taxon>Alteromonadales</taxon>
        <taxon>Pseudoalteromonadaceae</taxon>
        <taxon>Pseudoalteromonas</taxon>
    </lineage>
</organism>
<dbReference type="Proteomes" id="UP000033664">
    <property type="component" value="Unassembled WGS sequence"/>
</dbReference>
<dbReference type="AlphaFoldDB" id="A0A0F4PUM8"/>
<comment type="caution">
    <text evidence="4">The sequence shown here is derived from an EMBL/GenBank/DDBJ whole genome shotgun (WGS) entry which is preliminary data.</text>
</comment>
<name>A0A0F4PUM8_9GAMM</name>
<sequence length="257" mass="27263">MELNNKVVVVTGGAQGLGLSMAAMAAKAGAHLALIDMDSALLDEAIAQLKTHSTLADAKIQGYICNVSVEQEVEQTFAAIAKDFGAIHGLINNAGILRDGLFIKAKEGKVVDKMSLSQFQSVIDVNLTGVFLCGREAAVHMVEHAEGGVIINMSSVARSGNMGQTNYSAAKAGVVAMTTSWAKELGRYGIRVGAIAPGVIRTKMTDAMKPEAKERLVKMKPVGRLGEAEEIAHTAKYIFENDFFTGRVVEIDGGIRL</sequence>
<dbReference type="OrthoDB" id="20590at2"/>
<reference evidence="5 7" key="2">
    <citation type="submission" date="2017-12" db="EMBL/GenBank/DDBJ databases">
        <authorList>
            <person name="Paulsen S."/>
            <person name="Gram L.K."/>
        </authorList>
    </citation>
    <scope>NUCLEOTIDE SEQUENCE [LARGE SCALE GENOMIC DNA]</scope>
    <source>
        <strain evidence="5 7">S2897</strain>
    </source>
</reference>
<dbReference type="EMBL" id="PNCG01000002">
    <property type="protein sequence ID" value="TMP88360.1"/>
    <property type="molecule type" value="Genomic_DNA"/>
</dbReference>
<dbReference type="STRING" id="151081.TW72_09405"/>
<dbReference type="InterPro" id="IPR002347">
    <property type="entry name" value="SDR_fam"/>
</dbReference>
<dbReference type="SUPFAM" id="SSF51735">
    <property type="entry name" value="NAD(P)-binding Rossmann-fold domains"/>
    <property type="match status" value="1"/>
</dbReference>